<dbReference type="RefSeq" id="WP_142081090.1">
    <property type="nucleotide sequence ID" value="NZ_VFPV01000001.1"/>
</dbReference>
<organism evidence="1 2">
    <name type="scientific">Acidovorax temperans</name>
    <dbReference type="NCBI Taxonomy" id="80878"/>
    <lineage>
        <taxon>Bacteria</taxon>
        <taxon>Pseudomonadati</taxon>
        <taxon>Pseudomonadota</taxon>
        <taxon>Betaproteobacteria</taxon>
        <taxon>Burkholderiales</taxon>
        <taxon>Comamonadaceae</taxon>
        <taxon>Acidovorax</taxon>
    </lineage>
</organism>
<accession>A0A543LIY8</accession>
<gene>
    <name evidence="1" type="ORF">BDD18_0401</name>
</gene>
<dbReference type="AlphaFoldDB" id="A0A543LIY8"/>
<comment type="caution">
    <text evidence="1">The sequence shown here is derived from an EMBL/GenBank/DDBJ whole genome shotgun (WGS) entry which is preliminary data.</text>
</comment>
<dbReference type="Pfam" id="PF05717">
    <property type="entry name" value="TnpB_IS66"/>
    <property type="match status" value="1"/>
</dbReference>
<dbReference type="InterPro" id="IPR008878">
    <property type="entry name" value="Transposase_IS66_Orf2"/>
</dbReference>
<name>A0A543LIY8_9BURK</name>
<dbReference type="Proteomes" id="UP000316993">
    <property type="component" value="Unassembled WGS sequence"/>
</dbReference>
<sequence length="113" mass="12559">MLIPSGTRIWLAAGATDMRRGFDGLASLVQQRLGADPFSGHLFIFRGRRGDRVKLLWWDGDGMCLLAKRLERGRFVWPQAADGAVHLSAAQLSMLLEGIDWRTPRRSAPELAA</sequence>
<proteinExistence type="predicted"/>
<protein>
    <submittedName>
        <fullName evidence="1">Transposase</fullName>
    </submittedName>
</protein>
<dbReference type="EMBL" id="VFPV01000001">
    <property type="protein sequence ID" value="TQN07298.1"/>
    <property type="molecule type" value="Genomic_DNA"/>
</dbReference>
<reference evidence="1 2" key="1">
    <citation type="submission" date="2019-06" db="EMBL/GenBank/DDBJ databases">
        <title>Genomic Encyclopedia of Archaeal and Bacterial Type Strains, Phase II (KMG-II): from individual species to whole genera.</title>
        <authorList>
            <person name="Goeker M."/>
        </authorList>
    </citation>
    <scope>NUCLEOTIDE SEQUENCE [LARGE SCALE GENOMIC DNA]</scope>
    <source>
        <strain evidence="1 2">DSM 7270</strain>
    </source>
</reference>
<dbReference type="PANTHER" id="PTHR36455:SF1">
    <property type="entry name" value="BLR8292 PROTEIN"/>
    <property type="match status" value="1"/>
</dbReference>
<evidence type="ECO:0000313" key="1">
    <source>
        <dbReference type="EMBL" id="TQN07298.1"/>
    </source>
</evidence>
<dbReference type="NCBIfam" id="NF033819">
    <property type="entry name" value="IS66_TnpB"/>
    <property type="match status" value="1"/>
</dbReference>
<dbReference type="PANTHER" id="PTHR36455">
    <property type="match status" value="1"/>
</dbReference>
<evidence type="ECO:0000313" key="2">
    <source>
        <dbReference type="Proteomes" id="UP000316993"/>
    </source>
</evidence>